<keyword evidence="3" id="KW-1185">Reference proteome</keyword>
<feature type="non-terminal residue" evidence="2">
    <location>
        <position position="1"/>
    </location>
</feature>
<reference evidence="2" key="2">
    <citation type="journal article" date="2019" name="IMA Fungus">
        <title>Genome sequencing and comparison of five Tilletia species to identify candidate genes for the detection of regulated species infecting wheat.</title>
        <authorList>
            <person name="Nguyen H.D.T."/>
            <person name="Sultana T."/>
            <person name="Kesanakurti P."/>
            <person name="Hambleton S."/>
        </authorList>
    </citation>
    <scope>NUCLEOTIDE SEQUENCE</scope>
    <source>
        <strain evidence="2">DAOMC 236426</strain>
    </source>
</reference>
<evidence type="ECO:0000313" key="2">
    <source>
        <dbReference type="EMBL" id="KAE8236710.1"/>
    </source>
</evidence>
<feature type="compositionally biased region" description="Basic and acidic residues" evidence="1">
    <location>
        <begin position="79"/>
        <end position="98"/>
    </location>
</feature>
<evidence type="ECO:0000256" key="1">
    <source>
        <dbReference type="SAM" id="MobiDB-lite"/>
    </source>
</evidence>
<evidence type="ECO:0000313" key="3">
    <source>
        <dbReference type="Proteomes" id="UP000077684"/>
    </source>
</evidence>
<dbReference type="EMBL" id="LWDE02002821">
    <property type="protein sequence ID" value="KAE8236710.1"/>
    <property type="molecule type" value="Genomic_DNA"/>
</dbReference>
<proteinExistence type="predicted"/>
<feature type="compositionally biased region" description="Acidic residues" evidence="1">
    <location>
        <begin position="62"/>
        <end position="72"/>
    </location>
</feature>
<comment type="caution">
    <text evidence="2">The sequence shown here is derived from an EMBL/GenBank/DDBJ whole genome shotgun (WGS) entry which is preliminary data.</text>
</comment>
<sequence>MAPRPTRNSGGLGDIERLDNSAPAAPQAQPNSPSDSTVERMQQLQAQARLVDNSAAGAGADVVEDDLVEVGDQEGSAPGDHRAGSPVADESHAQDDLQRNIIELGAPSSPGLRQSRPRGGRPQGPFPQHLEQRKITKTYSSKGKSRRLSSDSDSELSEEVRRQVRRQLKAQRPITPERKNVDDLFDLFKQLSPGSKKEAVGRLATKDQAAADSDSDASYGNPYTKKKPSVTAPSSSASSSKHKLSPLHMSTHKKKKVAPGLSRYDS</sequence>
<dbReference type="AlphaFoldDB" id="A0A8X7MI84"/>
<accession>A0A8X7MI84</accession>
<reference evidence="2" key="1">
    <citation type="submission" date="2016-04" db="EMBL/GenBank/DDBJ databases">
        <authorList>
            <person name="Nguyen H.D."/>
            <person name="Samba Siva P."/>
            <person name="Cullis J."/>
            <person name="Levesque C.A."/>
            <person name="Hambleton S."/>
        </authorList>
    </citation>
    <scope>NUCLEOTIDE SEQUENCE</scope>
    <source>
        <strain evidence="2">DAOMC 236426</strain>
    </source>
</reference>
<name>A0A8X7MI84_9BASI</name>
<organism evidence="2 3">
    <name type="scientific">Tilletia controversa</name>
    <name type="common">dwarf bunt fungus</name>
    <dbReference type="NCBI Taxonomy" id="13291"/>
    <lineage>
        <taxon>Eukaryota</taxon>
        <taxon>Fungi</taxon>
        <taxon>Dikarya</taxon>
        <taxon>Basidiomycota</taxon>
        <taxon>Ustilaginomycotina</taxon>
        <taxon>Exobasidiomycetes</taxon>
        <taxon>Tilletiales</taxon>
        <taxon>Tilletiaceae</taxon>
        <taxon>Tilletia</taxon>
    </lineage>
</organism>
<dbReference type="Proteomes" id="UP000077684">
    <property type="component" value="Unassembled WGS sequence"/>
</dbReference>
<feature type="compositionally biased region" description="Low complexity" evidence="1">
    <location>
        <begin position="229"/>
        <end position="239"/>
    </location>
</feature>
<feature type="compositionally biased region" description="Low complexity" evidence="1">
    <location>
        <begin position="20"/>
        <end position="36"/>
    </location>
</feature>
<gene>
    <name evidence="2" type="ORF">A4X06_0g9460</name>
</gene>
<feature type="compositionally biased region" description="Basic residues" evidence="1">
    <location>
        <begin position="240"/>
        <end position="257"/>
    </location>
</feature>
<feature type="region of interest" description="Disordered" evidence="1">
    <location>
        <begin position="1"/>
        <end position="266"/>
    </location>
</feature>
<protein>
    <submittedName>
        <fullName evidence="2">Uncharacterized protein</fullName>
    </submittedName>
</protein>